<proteinExistence type="predicted"/>
<evidence type="ECO:0000256" key="4">
    <source>
        <dbReference type="ARBA" id="ARBA00022989"/>
    </source>
</evidence>
<protein>
    <submittedName>
        <fullName evidence="8">Protein containing lamin tail domain</fullName>
    </submittedName>
</protein>
<evidence type="ECO:0000259" key="7">
    <source>
        <dbReference type="PROSITE" id="PS51841"/>
    </source>
</evidence>
<keyword evidence="2" id="KW-1003">Cell membrane</keyword>
<feature type="domain" description="LTD" evidence="7">
    <location>
        <begin position="24"/>
        <end position="154"/>
    </location>
</feature>
<dbReference type="GO" id="GO:0015081">
    <property type="term" value="F:sodium ion transmembrane transporter activity"/>
    <property type="evidence" value="ECO:0007669"/>
    <property type="project" value="InterPro"/>
</dbReference>
<dbReference type="EMBL" id="DF968182">
    <property type="protein sequence ID" value="GAP44065.1"/>
    <property type="molecule type" value="Genomic_DNA"/>
</dbReference>
<keyword evidence="4 6" id="KW-1133">Transmembrane helix</keyword>
<feature type="transmembrane region" description="Helical" evidence="6">
    <location>
        <begin position="192"/>
        <end position="215"/>
    </location>
</feature>
<dbReference type="InterPro" id="IPR001322">
    <property type="entry name" value="Lamin_tail_dom"/>
</dbReference>
<evidence type="ECO:0000256" key="5">
    <source>
        <dbReference type="ARBA" id="ARBA00023136"/>
    </source>
</evidence>
<dbReference type="GO" id="GO:0036376">
    <property type="term" value="P:sodium ion export across plasma membrane"/>
    <property type="evidence" value="ECO:0007669"/>
    <property type="project" value="InterPro"/>
</dbReference>
<dbReference type="OrthoDB" id="1446022at2"/>
<evidence type="ECO:0000256" key="6">
    <source>
        <dbReference type="SAM" id="Phobius"/>
    </source>
</evidence>
<dbReference type="Pfam" id="PF00932">
    <property type="entry name" value="LTD"/>
    <property type="match status" value="1"/>
</dbReference>
<organism evidence="8">
    <name type="scientific">Lentimicrobium saccharophilum</name>
    <dbReference type="NCBI Taxonomy" id="1678841"/>
    <lineage>
        <taxon>Bacteria</taxon>
        <taxon>Pseudomonadati</taxon>
        <taxon>Bacteroidota</taxon>
        <taxon>Bacteroidia</taxon>
        <taxon>Bacteroidales</taxon>
        <taxon>Lentimicrobiaceae</taxon>
        <taxon>Lentimicrobium</taxon>
    </lineage>
</organism>
<gene>
    <name evidence="8" type="ORF">TBC1_112226</name>
</gene>
<comment type="subcellular location">
    <subcellularLocation>
        <location evidence="1">Cell membrane</location>
    </subcellularLocation>
</comment>
<sequence length="298" mass="32925">MAEMKKTINIARAVLALAMVLILGHGYAQSSLDLRINEVLVINDSNYVDSYGRRNGWIEIFNTAYNTVDIGGMYLTDDPANPTKYWIPKGDPITSIAPRNYVLFFADSMPTRGIQHLNFKLKEGGSLALFESNGRTMIDAVKLGPQKPDVSYGRLEDGGVEWGFLKKTTPGANNYTGVVVTAGEKFGAMDPFGVGMAVIAMSVVFSALILLYIVFKNTKKIYGINIRKLFSKPEVEVAEPKPLEEEISGEVNAAIALALHMYVNALHDHEETVLTIKKVARTYSPWSSKIYGLRNVPR</sequence>
<keyword evidence="5 6" id="KW-0472">Membrane</keyword>
<dbReference type="GO" id="GO:0005886">
    <property type="term" value="C:plasma membrane"/>
    <property type="evidence" value="ECO:0007669"/>
    <property type="project" value="UniProtKB-SubCell"/>
</dbReference>
<dbReference type="STRING" id="1678841.TBC1_112226"/>
<dbReference type="Pfam" id="PF04277">
    <property type="entry name" value="OAD_gamma"/>
    <property type="match status" value="1"/>
</dbReference>
<evidence type="ECO:0000256" key="1">
    <source>
        <dbReference type="ARBA" id="ARBA00004236"/>
    </source>
</evidence>
<keyword evidence="3 6" id="KW-0812">Transmembrane</keyword>
<reference evidence="8" key="1">
    <citation type="journal article" date="2015" name="Genome Announc.">
        <title>Draft Genome Sequence of Bacteroidales Strain TBC1, a Novel Isolate from a Methanogenic Wastewater Treatment System.</title>
        <authorList>
            <person name="Tourlousse D.M."/>
            <person name="Matsuura N."/>
            <person name="Sun L."/>
            <person name="Toyonaga M."/>
            <person name="Kuroda K."/>
            <person name="Ohashi A."/>
            <person name="Cruz R."/>
            <person name="Yamaguchi T."/>
            <person name="Sekiguchi Y."/>
        </authorList>
    </citation>
    <scope>NUCLEOTIDE SEQUENCE [LARGE SCALE GENOMIC DNA]</scope>
    <source>
        <strain evidence="8">TBC1</strain>
    </source>
</reference>
<evidence type="ECO:0000313" key="8">
    <source>
        <dbReference type="EMBL" id="GAP44065.1"/>
    </source>
</evidence>
<keyword evidence="9" id="KW-1185">Reference proteome</keyword>
<dbReference type="PROSITE" id="PS51841">
    <property type="entry name" value="LTD"/>
    <property type="match status" value="1"/>
</dbReference>
<evidence type="ECO:0000256" key="2">
    <source>
        <dbReference type="ARBA" id="ARBA00022475"/>
    </source>
</evidence>
<dbReference type="SUPFAM" id="SSF74853">
    <property type="entry name" value="Lamin A/C globular tail domain"/>
    <property type="match status" value="1"/>
</dbReference>
<evidence type="ECO:0000256" key="3">
    <source>
        <dbReference type="ARBA" id="ARBA00022692"/>
    </source>
</evidence>
<dbReference type="Proteomes" id="UP000053091">
    <property type="component" value="Unassembled WGS sequence"/>
</dbReference>
<dbReference type="InterPro" id="IPR036415">
    <property type="entry name" value="Lamin_tail_dom_sf"/>
</dbReference>
<dbReference type="AlphaFoldDB" id="A0A0S7C1Y2"/>
<dbReference type="InterPro" id="IPR005899">
    <property type="entry name" value="Na_pump_deCOase"/>
</dbReference>
<accession>A0A0S7C1Y2</accession>
<evidence type="ECO:0000313" key="9">
    <source>
        <dbReference type="Proteomes" id="UP000053091"/>
    </source>
</evidence>
<name>A0A0S7C1Y2_9BACT</name>